<reference evidence="3" key="1">
    <citation type="journal article" date="2019" name="Int. J. Syst. Evol. Microbiol.">
        <title>The Global Catalogue of Microorganisms (GCM) 10K type strain sequencing project: providing services to taxonomists for standard genome sequencing and annotation.</title>
        <authorList>
            <consortium name="The Broad Institute Genomics Platform"/>
            <consortium name="The Broad Institute Genome Sequencing Center for Infectious Disease"/>
            <person name="Wu L."/>
            <person name="Ma J."/>
        </authorList>
    </citation>
    <scope>NUCLEOTIDE SEQUENCE [LARGE SCALE GENOMIC DNA]</scope>
    <source>
        <strain evidence="3">KCTC 12907</strain>
    </source>
</reference>
<keyword evidence="2" id="KW-0547">Nucleotide-binding</keyword>
<name>A0ABW2F6F7_9BACL</name>
<dbReference type="Pfam" id="PF13191">
    <property type="entry name" value="AAA_16"/>
    <property type="match status" value="1"/>
</dbReference>
<proteinExistence type="predicted"/>
<protein>
    <submittedName>
        <fullName evidence="2">ATP-binding protein</fullName>
    </submittedName>
</protein>
<evidence type="ECO:0000313" key="3">
    <source>
        <dbReference type="Proteomes" id="UP001596378"/>
    </source>
</evidence>
<dbReference type="GO" id="GO:0005524">
    <property type="term" value="F:ATP binding"/>
    <property type="evidence" value="ECO:0007669"/>
    <property type="project" value="UniProtKB-KW"/>
</dbReference>
<dbReference type="Gene3D" id="3.40.50.300">
    <property type="entry name" value="P-loop containing nucleotide triphosphate hydrolases"/>
    <property type="match status" value="1"/>
</dbReference>
<dbReference type="SUPFAM" id="SSF52540">
    <property type="entry name" value="P-loop containing nucleoside triphosphate hydrolases"/>
    <property type="match status" value="1"/>
</dbReference>
<dbReference type="InterPro" id="IPR027417">
    <property type="entry name" value="P-loop_NTPase"/>
</dbReference>
<dbReference type="RefSeq" id="WP_378048423.1">
    <property type="nucleotide sequence ID" value="NZ_JBHMDN010000016.1"/>
</dbReference>
<comment type="caution">
    <text evidence="2">The sequence shown here is derived from an EMBL/GenBank/DDBJ whole genome shotgun (WGS) entry which is preliminary data.</text>
</comment>
<accession>A0ABW2F6F7</accession>
<dbReference type="InterPro" id="IPR041664">
    <property type="entry name" value="AAA_16"/>
</dbReference>
<dbReference type="SUPFAM" id="SSF48452">
    <property type="entry name" value="TPR-like"/>
    <property type="match status" value="1"/>
</dbReference>
<gene>
    <name evidence="2" type="ORF">ACFQMJ_03385</name>
</gene>
<dbReference type="Proteomes" id="UP001596378">
    <property type="component" value="Unassembled WGS sequence"/>
</dbReference>
<evidence type="ECO:0000313" key="2">
    <source>
        <dbReference type="EMBL" id="MFC7147569.1"/>
    </source>
</evidence>
<sequence length="784" mass="91130">MEFINRVKETEDILRMMDNRNGNKIIVLYGTTGVGKSGLVRKLMNQDFIGYRSIRVSVSKSSPDTIENLHYLNVLYKAVWELAQKKMFDDIPTPVQQGLRSWKRVIQFAVGFARAKAGIEAENRIFEPIEENSVIRKKDYLIDVLNNRSFVITIENVQNMDTQSYEIIYEILKNVKGVCFVFEYTCESGGNPDLQNFINELETSNAKIYCYEIKRLAFEEAKKLVPNYDPTVFDDNALKRKYDNANGNLVHMKMVVPAMNSEENPIRYSLDALSKDENFIINLIYLNEGQIDIVLLFQLLTQRPQEAVQFSHSALQSLIDNLETRQFIGRSGSVLAIHHDSIIAELESQRPNAILYNAYRLLTGHYHMQKVEFPDNESNIEKLFALYLKFSDEAILEILDDLKRIIISYKYPQNVIAKLGYLRDRLMSKPHANLKTVYELSLMMLEVSYYMGHIESAEENLDTILDPGNTLHIAYKAGILALDNSNHGNIATIKSMISQTQEGSRPRLVLELILLSLMMQMCPLLESKKLATAMMGVEQYRQYMEFGFLLRNYAELVDVAESIALYTNCISFFEGFDRKDLQAQVYISLSMCHAYKGELDISLNYLNKAVETTDKPLKENILLNNFAVLEMLGGRFSDQVIKNLNDSLLLTSNEYELIIVKCNVLIYYVNTQHYDRAREICEQIERSDYEQFQYEELLHIVYQNLLFYYERLGETHSYEKYCNKIKDMLEQREVGSESKHYIQLMLNGERSDDYFYTQFPFRADFLGYWEFEINRELEHSQLAT</sequence>
<feature type="domain" description="Orc1-like AAA ATPase" evidence="1">
    <location>
        <begin position="3"/>
        <end position="175"/>
    </location>
</feature>
<keyword evidence="2" id="KW-0067">ATP-binding</keyword>
<dbReference type="EMBL" id="JBHTAI010000002">
    <property type="protein sequence ID" value="MFC7147569.1"/>
    <property type="molecule type" value="Genomic_DNA"/>
</dbReference>
<dbReference type="Gene3D" id="1.25.40.10">
    <property type="entry name" value="Tetratricopeptide repeat domain"/>
    <property type="match status" value="1"/>
</dbReference>
<keyword evidence="3" id="KW-1185">Reference proteome</keyword>
<dbReference type="InterPro" id="IPR011990">
    <property type="entry name" value="TPR-like_helical_dom_sf"/>
</dbReference>
<evidence type="ECO:0000259" key="1">
    <source>
        <dbReference type="Pfam" id="PF13191"/>
    </source>
</evidence>
<organism evidence="2 3">
    <name type="scientific">Cohnella cellulosilytica</name>
    <dbReference type="NCBI Taxonomy" id="986710"/>
    <lineage>
        <taxon>Bacteria</taxon>
        <taxon>Bacillati</taxon>
        <taxon>Bacillota</taxon>
        <taxon>Bacilli</taxon>
        <taxon>Bacillales</taxon>
        <taxon>Paenibacillaceae</taxon>
        <taxon>Cohnella</taxon>
    </lineage>
</organism>